<dbReference type="PANTHER" id="PTHR11857">
    <property type="entry name" value="ODORANT BINDING PROTEIN-RELATED"/>
    <property type="match status" value="1"/>
</dbReference>
<dbReference type="FunFam" id="1.10.238.20:FF:000002">
    <property type="entry name" value="AGAP000641-PA"/>
    <property type="match status" value="1"/>
</dbReference>
<keyword evidence="5" id="KW-1015">Disulfide bond</keyword>
<evidence type="ECO:0000313" key="8">
    <source>
        <dbReference type="Proteomes" id="UP000075902"/>
    </source>
</evidence>
<dbReference type="AlphaFoldDB" id="A0A182UL06"/>
<dbReference type="Gene3D" id="1.10.238.20">
    <property type="entry name" value="Pheromone/general odorant binding protein domain"/>
    <property type="match status" value="2"/>
</dbReference>
<evidence type="ECO:0000256" key="4">
    <source>
        <dbReference type="ARBA" id="ARBA00022729"/>
    </source>
</evidence>
<dbReference type="GO" id="GO:0005549">
    <property type="term" value="F:odorant binding"/>
    <property type="evidence" value="ECO:0007669"/>
    <property type="project" value="InterPro"/>
</dbReference>
<keyword evidence="3" id="KW-0964">Secreted</keyword>
<organism evidence="7 8">
    <name type="scientific">Anopheles melas</name>
    <dbReference type="NCBI Taxonomy" id="34690"/>
    <lineage>
        <taxon>Eukaryota</taxon>
        <taxon>Metazoa</taxon>
        <taxon>Ecdysozoa</taxon>
        <taxon>Arthropoda</taxon>
        <taxon>Hexapoda</taxon>
        <taxon>Insecta</taxon>
        <taxon>Pterygota</taxon>
        <taxon>Neoptera</taxon>
        <taxon>Endopterygota</taxon>
        <taxon>Diptera</taxon>
        <taxon>Nematocera</taxon>
        <taxon>Culicoidea</taxon>
        <taxon>Culicidae</taxon>
        <taxon>Anophelinae</taxon>
        <taxon>Anopheles</taxon>
    </lineage>
</organism>
<dbReference type="VEuPathDB" id="VectorBase:AMEC022319"/>
<dbReference type="EnsemblMetazoa" id="AMEC022319-RA">
    <property type="protein sequence ID" value="AMEC022319-PA"/>
    <property type="gene ID" value="AMEC022319"/>
</dbReference>
<dbReference type="InterPro" id="IPR036728">
    <property type="entry name" value="PBP_GOBP_sf"/>
</dbReference>
<keyword evidence="4 6" id="KW-0732">Signal</keyword>
<proteinExistence type="inferred from homology"/>
<dbReference type="PANTHER" id="PTHR11857:SF46">
    <property type="entry name" value="GENERAL ODORANT-BINDING PROTEIN 99A-RELATED"/>
    <property type="match status" value="1"/>
</dbReference>
<dbReference type="InterPro" id="IPR006170">
    <property type="entry name" value="PBP/GOBP"/>
</dbReference>
<evidence type="ECO:0008006" key="9">
    <source>
        <dbReference type="Google" id="ProtNLM"/>
    </source>
</evidence>
<name>A0A182UL06_9DIPT</name>
<keyword evidence="8" id="KW-1185">Reference proteome</keyword>
<reference evidence="8" key="1">
    <citation type="submission" date="2014-01" db="EMBL/GenBank/DDBJ databases">
        <title>The Genome Sequence of Anopheles melas CM1001059_A (V2).</title>
        <authorList>
            <consortium name="The Broad Institute Genomics Platform"/>
            <person name="Neafsey D.E."/>
            <person name="Besansky N."/>
            <person name="Howell P."/>
            <person name="Walton C."/>
            <person name="Young S.K."/>
            <person name="Zeng Q."/>
            <person name="Gargeya S."/>
            <person name="Fitzgerald M."/>
            <person name="Haas B."/>
            <person name="Abouelleil A."/>
            <person name="Allen A.W."/>
            <person name="Alvarado L."/>
            <person name="Arachchi H.M."/>
            <person name="Berlin A.M."/>
            <person name="Chapman S.B."/>
            <person name="Gainer-Dewar J."/>
            <person name="Goldberg J."/>
            <person name="Griggs A."/>
            <person name="Gujja S."/>
            <person name="Hansen M."/>
            <person name="Howarth C."/>
            <person name="Imamovic A."/>
            <person name="Ireland A."/>
            <person name="Larimer J."/>
            <person name="McCowan C."/>
            <person name="Murphy C."/>
            <person name="Pearson M."/>
            <person name="Poon T.W."/>
            <person name="Priest M."/>
            <person name="Roberts A."/>
            <person name="Saif S."/>
            <person name="Shea T."/>
            <person name="Sisk P."/>
            <person name="Sykes S."/>
            <person name="Wortman J."/>
            <person name="Nusbaum C."/>
            <person name="Birren B."/>
        </authorList>
    </citation>
    <scope>NUCLEOTIDE SEQUENCE [LARGE SCALE GENOMIC DNA]</scope>
    <source>
        <strain evidence="8">CM1001059</strain>
    </source>
</reference>
<evidence type="ECO:0000256" key="3">
    <source>
        <dbReference type="ARBA" id="ARBA00022525"/>
    </source>
</evidence>
<evidence type="ECO:0000256" key="2">
    <source>
        <dbReference type="ARBA" id="ARBA00008098"/>
    </source>
</evidence>
<dbReference type="GO" id="GO:0007608">
    <property type="term" value="P:sensory perception of smell"/>
    <property type="evidence" value="ECO:0007669"/>
    <property type="project" value="TreeGrafter"/>
</dbReference>
<evidence type="ECO:0000313" key="7">
    <source>
        <dbReference type="EnsemblMetazoa" id="AMEC022319-PA"/>
    </source>
</evidence>
<reference evidence="7" key="2">
    <citation type="submission" date="2020-05" db="UniProtKB">
        <authorList>
            <consortium name="EnsemblMetazoa"/>
        </authorList>
    </citation>
    <scope>IDENTIFICATION</scope>
    <source>
        <strain evidence="7">CM1001059</strain>
    </source>
</reference>
<comment type="similarity">
    <text evidence="2">Belongs to the PBP/GOBP family.</text>
</comment>
<evidence type="ECO:0000256" key="6">
    <source>
        <dbReference type="SAM" id="SignalP"/>
    </source>
</evidence>
<sequence length="288" mass="33441">MFTTRLLVGALVSFGLTAWSFAFTEHGAIVQSIVQAQHECVTYLNLPKHRLYQYLMYNYSNDAKTKQMLRCVGLILQWWKSDGTLNEHVLAQYFMPDTSDSDYYNRTYRCIGRKAPVDDDLCSRAFETFQCYLQQYGELLNCPKVVPLSDERLTETMHFCLDVLDIPFSDFEQWTSSSELFLHTEPARCLLRCFTIRAGLYSDQHGPFADRFKLQFGAPKPDVFDNELEGDYCVARLRREGHDACSLAARSLYECYYFADTLLPTFVRILPLLRLVLHQPEVETTEME</sequence>
<comment type="subcellular location">
    <subcellularLocation>
        <location evidence="1">Secreted</location>
    </subcellularLocation>
</comment>
<dbReference type="Proteomes" id="UP000075902">
    <property type="component" value="Unassembled WGS sequence"/>
</dbReference>
<protein>
    <recommendedName>
        <fullName evidence="9">Odorant-binding protein</fullName>
    </recommendedName>
</protein>
<evidence type="ECO:0000256" key="5">
    <source>
        <dbReference type="ARBA" id="ARBA00023157"/>
    </source>
</evidence>
<dbReference type="SUPFAM" id="SSF47565">
    <property type="entry name" value="Insect pheromone/odorant-binding proteins"/>
    <property type="match status" value="2"/>
</dbReference>
<feature type="chain" id="PRO_5008138347" description="Odorant-binding protein" evidence="6">
    <location>
        <begin position="23"/>
        <end position="288"/>
    </location>
</feature>
<dbReference type="CDD" id="cd23992">
    <property type="entry name" value="PBP_GOBP"/>
    <property type="match status" value="2"/>
</dbReference>
<dbReference type="GO" id="GO:0005615">
    <property type="term" value="C:extracellular space"/>
    <property type="evidence" value="ECO:0007669"/>
    <property type="project" value="TreeGrafter"/>
</dbReference>
<feature type="signal peptide" evidence="6">
    <location>
        <begin position="1"/>
        <end position="22"/>
    </location>
</feature>
<evidence type="ECO:0000256" key="1">
    <source>
        <dbReference type="ARBA" id="ARBA00004613"/>
    </source>
</evidence>
<dbReference type="Pfam" id="PF01395">
    <property type="entry name" value="PBP_GOBP"/>
    <property type="match status" value="1"/>
</dbReference>
<accession>A0A182UL06</accession>